<dbReference type="Proteomes" id="UP000310016">
    <property type="component" value="Unassembled WGS sequence"/>
</dbReference>
<proteinExistence type="predicted"/>
<evidence type="ECO:0000313" key="2">
    <source>
        <dbReference type="EMBL" id="TJZ77543.1"/>
    </source>
</evidence>
<reference evidence="2 3" key="1">
    <citation type="submission" date="2019-04" db="EMBL/GenBank/DDBJ databases">
        <title>Chitiniphilus eburnea sp. nov., a novel chitinolytic bacterium isolated from aquaculture sludge.</title>
        <authorList>
            <person name="Sheng M."/>
        </authorList>
    </citation>
    <scope>NUCLEOTIDE SEQUENCE [LARGE SCALE GENOMIC DNA]</scope>
    <source>
        <strain evidence="2 3">HX-2-15</strain>
    </source>
</reference>
<accession>A0A4U0Q8D9</accession>
<keyword evidence="3" id="KW-1185">Reference proteome</keyword>
<name>A0A4U0Q8D9_9NEIS</name>
<comment type="caution">
    <text evidence="2">The sequence shown here is derived from an EMBL/GenBank/DDBJ whole genome shotgun (WGS) entry which is preliminary data.</text>
</comment>
<evidence type="ECO:0000313" key="3">
    <source>
        <dbReference type="Proteomes" id="UP000310016"/>
    </source>
</evidence>
<sequence>MFGYKPLAKHPGVWRVDGFSHFVHAKRAGTFIRIHFALVTSESKNKPYTPNSLVLTANSANFLTLTTHIARIRYFRVGTTWENGLRVGQPGSDIHLTVNPRNIKFLRFGESLDIGGRYVAPLPNEYFRMPDENRRALSQSYLAALPVNGNLQTRWLILPMAELLAFYFGVSTRLPSWITSGRYKDKFKGIFLPETRTVELHTNECLSVRERKVLARCFASDAGLSALRTPHQHQVEVRCNNQDHQELETLVIKALFPFGEPTTLTIAGKHFQLDRGNKIWGFYGMRIIRCSHRPDFDHIHIISDHGRQGSQGGAKASGGPPNFDPKSLDDLQDARDQLFDDTPADPRLRRMHVVECVDPFSGLDHLTTELLSPDEKRSANRRIFGGSIDIDGYTHGDGDQEGIDGGKQGVDAFEHDIVIARQLEDFQHSLDLLAKQLNAKKKWKLKYRNGLNGPPGGKVAIFSNKLPRSNWHLVIDPKTMSRTARQVVFAEFSDHAEQQFFYLFEMQLRHDEVSGQCTILLHRHDFLRFDDRDCEVLFELTQVKNRWPKKNATWDSERHKRMAAELFGTVSLNRVHHPKRPIVSSAEADPNLIAARHASYLAGWAKLLGSVIDESIGVHGDNGAFVSRTRN</sequence>
<organism evidence="2 3">
    <name type="scientific">Chitiniphilus eburneus</name>
    <dbReference type="NCBI Taxonomy" id="2571148"/>
    <lineage>
        <taxon>Bacteria</taxon>
        <taxon>Pseudomonadati</taxon>
        <taxon>Pseudomonadota</taxon>
        <taxon>Betaproteobacteria</taxon>
        <taxon>Neisseriales</taxon>
        <taxon>Chitinibacteraceae</taxon>
        <taxon>Chitiniphilus</taxon>
    </lineage>
</organism>
<dbReference type="EMBL" id="SUMF01000002">
    <property type="protein sequence ID" value="TJZ77543.1"/>
    <property type="molecule type" value="Genomic_DNA"/>
</dbReference>
<protein>
    <recommendedName>
        <fullName evidence="4">TnsE C-terminal domain-containing protein</fullName>
    </recommendedName>
</protein>
<evidence type="ECO:0008006" key="4">
    <source>
        <dbReference type="Google" id="ProtNLM"/>
    </source>
</evidence>
<gene>
    <name evidence="2" type="ORF">FAZ21_04240</name>
</gene>
<evidence type="ECO:0000256" key="1">
    <source>
        <dbReference type="SAM" id="MobiDB-lite"/>
    </source>
</evidence>
<dbReference type="RefSeq" id="WP_136772018.1">
    <property type="nucleotide sequence ID" value="NZ_SUMF01000002.1"/>
</dbReference>
<dbReference type="AlphaFoldDB" id="A0A4U0Q8D9"/>
<dbReference type="OrthoDB" id="6736327at2"/>
<feature type="region of interest" description="Disordered" evidence="1">
    <location>
        <begin position="303"/>
        <end position="329"/>
    </location>
</feature>